<dbReference type="STRING" id="188937.MA_2041"/>
<dbReference type="PANTHER" id="PTHR37465">
    <property type="match status" value="1"/>
</dbReference>
<accession>Q8TP76</accession>
<dbReference type="HOGENOM" id="CLU_019775_0_0_2"/>
<evidence type="ECO:0000313" key="1">
    <source>
        <dbReference type="EMBL" id="AAM05443.1"/>
    </source>
</evidence>
<dbReference type="EnsemblBacteria" id="AAM05443">
    <property type="protein sequence ID" value="AAM05443"/>
    <property type="gene ID" value="MA_2041"/>
</dbReference>
<dbReference type="OrthoDB" id="137618at2157"/>
<proteinExistence type="predicted"/>
<reference evidence="1 2" key="1">
    <citation type="journal article" date="2002" name="Genome Res.">
        <title>The genome of Methanosarcina acetivorans reveals extensive metabolic and physiological diversity.</title>
        <authorList>
            <person name="Galagan J.E."/>
            <person name="Nusbaum C."/>
            <person name="Roy A."/>
            <person name="Endrizzi M.G."/>
            <person name="Macdonald P."/>
            <person name="FitzHugh W."/>
            <person name="Calvo S."/>
            <person name="Engels R."/>
            <person name="Smirnov S."/>
            <person name="Atnoor D."/>
            <person name="Brown A."/>
            <person name="Allen N."/>
            <person name="Naylor J."/>
            <person name="Stange-Thomann N."/>
            <person name="DeArellano K."/>
            <person name="Johnson R."/>
            <person name="Linton L."/>
            <person name="McEwan P."/>
            <person name="McKernan K."/>
            <person name="Talamas J."/>
            <person name="Tirrell A."/>
            <person name="Ye W."/>
            <person name="Zimmer A."/>
            <person name="Barber R.D."/>
            <person name="Cann I."/>
            <person name="Graham D.E."/>
            <person name="Grahame D.A."/>
            <person name="Guss A."/>
            <person name="Hedderich R."/>
            <person name="Ingram-Smith C."/>
            <person name="Kuettner C.H."/>
            <person name="Krzycki J.A."/>
            <person name="Leigh J.A."/>
            <person name="Li W."/>
            <person name="Liu J."/>
            <person name="Mukhopadhyay B."/>
            <person name="Reeve J.N."/>
            <person name="Smith K."/>
            <person name="Springer T.A."/>
            <person name="Umayam L.A."/>
            <person name="White O."/>
            <person name="White R.H."/>
            <person name="de Macario E.C."/>
            <person name="Ferry J.G."/>
            <person name="Jarrell K.F."/>
            <person name="Jing H."/>
            <person name="Macario A.J.L."/>
            <person name="Paulsen I."/>
            <person name="Pritchett M."/>
            <person name="Sowers K.R."/>
            <person name="Swanson R.V."/>
            <person name="Zinder S.H."/>
            <person name="Lander E."/>
            <person name="Metcalf W.W."/>
            <person name="Birren B."/>
        </authorList>
    </citation>
    <scope>NUCLEOTIDE SEQUENCE [LARGE SCALE GENOMIC DNA]</scope>
    <source>
        <strain evidence="2">ATCC 35395 / DSM 2834 / JCM 12185 / C2A</strain>
    </source>
</reference>
<protein>
    <submittedName>
        <fullName evidence="1">Uncharacterized protein</fullName>
    </submittedName>
</protein>
<dbReference type="Proteomes" id="UP000002487">
    <property type="component" value="Chromosome"/>
</dbReference>
<gene>
    <name evidence="1" type="ordered locus">MA_2041</name>
</gene>
<dbReference type="KEGG" id="mac:MA_2041"/>
<keyword evidence="2" id="KW-1185">Reference proteome</keyword>
<evidence type="ECO:0000313" key="2">
    <source>
        <dbReference type="Proteomes" id="UP000002487"/>
    </source>
</evidence>
<sequence length="233" mass="26054">MLPDPYNPQALNRYSYALNNPVKYNDPTGHYVETAIDLAFLAMDINDIRTGNADKWTYIGLGVDLVCAALPVATGGRLAVTAVEETVTHADNVGDLFKLLDKTAGVEKKIDGTTDAEKTVNNLDSFADAVRISKNPYKWGNPKTLQRHFKDHGADFGARTEDEYATMANDFFNNGKRYETKIDDSGVIRIYDPKTNTFGSYNPDGTTRTFYKPTAGVDYWKRQPGIERSKQYE</sequence>
<dbReference type="AlphaFoldDB" id="Q8TP76"/>
<dbReference type="InParanoid" id="Q8TP76"/>
<dbReference type="EMBL" id="AE010299">
    <property type="protein sequence ID" value="AAM05443.1"/>
    <property type="molecule type" value="Genomic_DNA"/>
</dbReference>
<dbReference type="GeneID" id="25392937"/>
<organism evidence="1 2">
    <name type="scientific">Methanosarcina acetivorans (strain ATCC 35395 / DSM 2834 / JCM 12185 / C2A)</name>
    <dbReference type="NCBI Taxonomy" id="188937"/>
    <lineage>
        <taxon>Archaea</taxon>
        <taxon>Methanobacteriati</taxon>
        <taxon>Methanobacteriota</taxon>
        <taxon>Stenosarchaea group</taxon>
        <taxon>Methanomicrobia</taxon>
        <taxon>Methanosarcinales</taxon>
        <taxon>Methanosarcinaceae</taxon>
        <taxon>Methanosarcina</taxon>
    </lineage>
</organism>
<name>Q8TP76_METAC</name>
<dbReference type="PANTHER" id="PTHR37465:SF1">
    <property type="entry name" value="BACTERIAL TOXIN 44 DOMAIN-CONTAINING PROTEIN"/>
    <property type="match status" value="1"/>
</dbReference>
<dbReference type="RefSeq" id="WP_011022033.1">
    <property type="nucleotide sequence ID" value="NC_003552.1"/>
</dbReference>